<comment type="caution">
    <text evidence="1">The sequence shown here is derived from an EMBL/GenBank/DDBJ whole genome shotgun (WGS) entry which is preliminary data.</text>
</comment>
<dbReference type="AlphaFoldDB" id="A0AAV4S7H7"/>
<gene>
    <name evidence="1" type="ORF">CEXT_747431</name>
</gene>
<dbReference type="EMBL" id="BPLR01008883">
    <property type="protein sequence ID" value="GIY27948.1"/>
    <property type="molecule type" value="Genomic_DNA"/>
</dbReference>
<sequence length="124" mass="13667">MGQIRPFNLSTITPTSAKNNSKIGTIVMAAWGFEQVNFSKSFLWDKSRPFNLSTITPTSAKTTPKSEPLSWLRGVSNKAEANLINRALRTEELATAGDFNSFTAPRWSAVCLILFDHLQPIGGH</sequence>
<evidence type="ECO:0000313" key="1">
    <source>
        <dbReference type="EMBL" id="GIY27948.1"/>
    </source>
</evidence>
<accession>A0AAV4S7H7</accession>
<proteinExistence type="predicted"/>
<evidence type="ECO:0000313" key="2">
    <source>
        <dbReference type="Proteomes" id="UP001054945"/>
    </source>
</evidence>
<keyword evidence="2" id="KW-1185">Reference proteome</keyword>
<name>A0AAV4S7H7_CAEEX</name>
<dbReference type="Proteomes" id="UP001054945">
    <property type="component" value="Unassembled WGS sequence"/>
</dbReference>
<organism evidence="1 2">
    <name type="scientific">Caerostris extrusa</name>
    <name type="common">Bark spider</name>
    <name type="synonym">Caerostris bankana</name>
    <dbReference type="NCBI Taxonomy" id="172846"/>
    <lineage>
        <taxon>Eukaryota</taxon>
        <taxon>Metazoa</taxon>
        <taxon>Ecdysozoa</taxon>
        <taxon>Arthropoda</taxon>
        <taxon>Chelicerata</taxon>
        <taxon>Arachnida</taxon>
        <taxon>Araneae</taxon>
        <taxon>Araneomorphae</taxon>
        <taxon>Entelegynae</taxon>
        <taxon>Araneoidea</taxon>
        <taxon>Araneidae</taxon>
        <taxon>Caerostris</taxon>
    </lineage>
</organism>
<protein>
    <submittedName>
        <fullName evidence="1">Uncharacterized protein</fullName>
    </submittedName>
</protein>
<reference evidence="1 2" key="1">
    <citation type="submission" date="2021-06" db="EMBL/GenBank/DDBJ databases">
        <title>Caerostris extrusa draft genome.</title>
        <authorList>
            <person name="Kono N."/>
            <person name="Arakawa K."/>
        </authorList>
    </citation>
    <scope>NUCLEOTIDE SEQUENCE [LARGE SCALE GENOMIC DNA]</scope>
</reference>